<evidence type="ECO:0000259" key="7">
    <source>
        <dbReference type="Pfam" id="PF00089"/>
    </source>
</evidence>
<keyword evidence="2" id="KW-0645">Protease</keyword>
<feature type="chain" id="PRO_5035162284" description="Peptidase S1 domain-containing protein" evidence="6">
    <location>
        <begin position="28"/>
        <end position="308"/>
    </location>
</feature>
<dbReference type="PRINTS" id="PR00861">
    <property type="entry name" value="ALYTICPTASE"/>
</dbReference>
<evidence type="ECO:0000256" key="2">
    <source>
        <dbReference type="ARBA" id="ARBA00022670"/>
    </source>
</evidence>
<dbReference type="RefSeq" id="WP_203909336.1">
    <property type="nucleotide sequence ID" value="NZ_BONY01000019.1"/>
</dbReference>
<comment type="caution">
    <text evidence="8">The sequence shown here is derived from an EMBL/GenBank/DDBJ whole genome shotgun (WGS) entry which is preliminary data.</text>
</comment>
<reference evidence="8" key="1">
    <citation type="submission" date="2021-01" db="EMBL/GenBank/DDBJ databases">
        <title>Whole genome shotgun sequence of Rhizocola hellebori NBRC 109834.</title>
        <authorList>
            <person name="Komaki H."/>
            <person name="Tamura T."/>
        </authorList>
    </citation>
    <scope>NUCLEOTIDE SEQUENCE</scope>
    <source>
        <strain evidence="8">NBRC 109834</strain>
    </source>
</reference>
<keyword evidence="3" id="KW-0378">Hydrolase</keyword>
<dbReference type="GO" id="GO:0006508">
    <property type="term" value="P:proteolysis"/>
    <property type="evidence" value="ECO:0007669"/>
    <property type="project" value="UniProtKB-KW"/>
</dbReference>
<dbReference type="GO" id="GO:0004252">
    <property type="term" value="F:serine-type endopeptidase activity"/>
    <property type="evidence" value="ECO:0007669"/>
    <property type="project" value="InterPro"/>
</dbReference>
<dbReference type="InterPro" id="IPR001254">
    <property type="entry name" value="Trypsin_dom"/>
</dbReference>
<keyword evidence="4" id="KW-0720">Serine protease</keyword>
<evidence type="ECO:0000256" key="4">
    <source>
        <dbReference type="ARBA" id="ARBA00022825"/>
    </source>
</evidence>
<evidence type="ECO:0000313" key="9">
    <source>
        <dbReference type="Proteomes" id="UP000612899"/>
    </source>
</evidence>
<evidence type="ECO:0000256" key="3">
    <source>
        <dbReference type="ARBA" id="ARBA00022801"/>
    </source>
</evidence>
<protein>
    <recommendedName>
        <fullName evidence="7">Peptidase S1 domain-containing protein</fullName>
    </recommendedName>
</protein>
<name>A0A8J3Q8W6_9ACTN</name>
<keyword evidence="9" id="KW-1185">Reference proteome</keyword>
<organism evidence="8 9">
    <name type="scientific">Rhizocola hellebori</name>
    <dbReference type="NCBI Taxonomy" id="1392758"/>
    <lineage>
        <taxon>Bacteria</taxon>
        <taxon>Bacillati</taxon>
        <taxon>Actinomycetota</taxon>
        <taxon>Actinomycetes</taxon>
        <taxon>Micromonosporales</taxon>
        <taxon>Micromonosporaceae</taxon>
        <taxon>Rhizocola</taxon>
    </lineage>
</organism>
<sequence length="308" mass="33070">MDRWVRRCSLALVVSVVAAGAANPAQAATMTYTQLDALRDRLVREAPVDSMAWVDRKANRVVLRLTAPAPAAVSAMLADHLAKVDVKQTSPAKNLENLYSGHGMQGQRQTVHYCTTGPMTSIGSTTYILTAGHCVSTSAHWERKGNYLGQRTDDWVYGPDGDFGRITEKGVTFTPQYAVNTNLSIGYPKPGIIQLALGVATAEVGQTLCKMGNTTKYTCGVVTAIDASQNKPGFVMEGLIRAEICSEPGDSGGPLMTPVQVGPTVYAWPVGITLNGNGDCNEAEIYTNFEPLQKILDWYGLELGPARS</sequence>
<comment type="similarity">
    <text evidence="1">Belongs to the peptidase S1 family.</text>
</comment>
<dbReference type="Gene3D" id="2.40.10.10">
    <property type="entry name" value="Trypsin-like serine proteases"/>
    <property type="match status" value="2"/>
</dbReference>
<dbReference type="InterPro" id="IPR001316">
    <property type="entry name" value="Pept_S1A_streptogrisin"/>
</dbReference>
<evidence type="ECO:0000256" key="1">
    <source>
        <dbReference type="ARBA" id="ARBA00007664"/>
    </source>
</evidence>
<dbReference type="Pfam" id="PF00089">
    <property type="entry name" value="Trypsin"/>
    <property type="match status" value="1"/>
</dbReference>
<proteinExistence type="inferred from homology"/>
<evidence type="ECO:0000313" key="8">
    <source>
        <dbReference type="EMBL" id="GIH05492.1"/>
    </source>
</evidence>
<dbReference type="CDD" id="cd21112">
    <property type="entry name" value="alphaLP-like"/>
    <property type="match status" value="1"/>
</dbReference>
<dbReference type="InterPro" id="IPR043504">
    <property type="entry name" value="Peptidase_S1_PA_chymotrypsin"/>
</dbReference>
<feature type="domain" description="Peptidase S1" evidence="7">
    <location>
        <begin position="121"/>
        <end position="298"/>
    </location>
</feature>
<dbReference type="AlphaFoldDB" id="A0A8J3Q8W6"/>
<dbReference type="SUPFAM" id="SSF50494">
    <property type="entry name" value="Trypsin-like serine proteases"/>
    <property type="match status" value="1"/>
</dbReference>
<accession>A0A8J3Q8W6</accession>
<gene>
    <name evidence="8" type="ORF">Rhe02_35590</name>
</gene>
<evidence type="ECO:0000256" key="6">
    <source>
        <dbReference type="SAM" id="SignalP"/>
    </source>
</evidence>
<keyword evidence="6" id="KW-0732">Signal</keyword>
<keyword evidence="5" id="KW-1015">Disulfide bond</keyword>
<dbReference type="InterPro" id="IPR009003">
    <property type="entry name" value="Peptidase_S1_PA"/>
</dbReference>
<dbReference type="Proteomes" id="UP000612899">
    <property type="component" value="Unassembled WGS sequence"/>
</dbReference>
<dbReference type="EMBL" id="BONY01000019">
    <property type="protein sequence ID" value="GIH05492.1"/>
    <property type="molecule type" value="Genomic_DNA"/>
</dbReference>
<evidence type="ECO:0000256" key="5">
    <source>
        <dbReference type="ARBA" id="ARBA00023157"/>
    </source>
</evidence>
<feature type="signal peptide" evidence="6">
    <location>
        <begin position="1"/>
        <end position="27"/>
    </location>
</feature>